<dbReference type="OMA" id="HMHSATG"/>
<evidence type="ECO:0000256" key="1">
    <source>
        <dbReference type="ARBA" id="ARBA00001936"/>
    </source>
</evidence>
<dbReference type="InterPro" id="IPR002058">
    <property type="entry name" value="PAP_assoc"/>
</dbReference>
<keyword evidence="12" id="KW-1185">Reference proteome</keyword>
<evidence type="ECO:0000256" key="2">
    <source>
        <dbReference type="ARBA" id="ARBA00001946"/>
    </source>
</evidence>
<sequence length="625" mass="71079">MQNREQRREPIHQHPRRFGRALEKEQPSLGGHEALLGIAPPREVHAMQTTGGRDMAAGTMYREHQQRQDHFLSRTPPDGNGPGLFGKMSRGEQHMHSTTGGRMHHGEQHVAPVTSGWLPHISQRQQDHSLSNLPRREQRWHGHGDVKGHASLKPPNTNMHGMFSMMSVKEQHQAPMPTSGSVTVDVREDRGKKTVAEANGLEDGVVGEVGFEHIVDGGVALEARKSEVSYKTNELRSIGQDEEVDDGNKDDDATIEQVMETVVIDDNGEAKSTMVQINGSRSKNFRADSRGKNVSSQSVRHQMRRRPCRYDIDQFTPSFMSIFESLVPSDEEILKQKQLLTILSRLINKEWPNSKLYLYGSCANSFGFSNSDIDLCLAIDNKEMSKVDIILKLADILHAGNLQNIQALTRARVPIVKLMDPSTGLSCDICVNNLLAVVNTKLLRDYSQIDKRLRPLAFIVKHWAKSRYVIMCIHFLQLRGILPCLQEMEPTYYVTVDNNICAYFDQVDKLNGFGAQRKETLSRLLWDFFRYWAYVHNYTKDVISIRTGRTISKNMKDWTRRVGNDRHLICIEDPFETSHDLGRVVDAHTIWALREEFERAAEILHCDPNPSVTLFEPYVPSEDET</sequence>
<dbReference type="FunFam" id="3.30.460.10:FF:000067">
    <property type="entry name" value="Terminal uridylyltransferase cid1"/>
    <property type="match status" value="1"/>
</dbReference>
<evidence type="ECO:0000256" key="7">
    <source>
        <dbReference type="ARBA" id="ARBA00022842"/>
    </source>
</evidence>
<dbReference type="PANTHER" id="PTHR12271:SF40">
    <property type="entry name" value="POLY(A) RNA POLYMERASE GLD2"/>
    <property type="match status" value="1"/>
</dbReference>
<evidence type="ECO:0000259" key="10">
    <source>
        <dbReference type="Pfam" id="PF22600"/>
    </source>
</evidence>
<organism evidence="11">
    <name type="scientific">Oryza punctata</name>
    <name type="common">Red rice</name>
    <dbReference type="NCBI Taxonomy" id="4537"/>
    <lineage>
        <taxon>Eukaryota</taxon>
        <taxon>Viridiplantae</taxon>
        <taxon>Streptophyta</taxon>
        <taxon>Embryophyta</taxon>
        <taxon>Tracheophyta</taxon>
        <taxon>Spermatophyta</taxon>
        <taxon>Magnoliopsida</taxon>
        <taxon>Liliopsida</taxon>
        <taxon>Poales</taxon>
        <taxon>Poaceae</taxon>
        <taxon>BOP clade</taxon>
        <taxon>Oryzoideae</taxon>
        <taxon>Oryzeae</taxon>
        <taxon>Oryzinae</taxon>
        <taxon>Oryza</taxon>
    </lineage>
</organism>
<evidence type="ECO:0000313" key="12">
    <source>
        <dbReference type="Proteomes" id="UP000026962"/>
    </source>
</evidence>
<feature type="domain" description="Poly(A) RNA polymerase mitochondrial-like central palm" evidence="10">
    <location>
        <begin position="319"/>
        <end position="448"/>
    </location>
</feature>
<name>A0A0E0M655_ORYPU</name>
<feature type="compositionally biased region" description="Basic and acidic residues" evidence="8">
    <location>
        <begin position="1"/>
        <end position="12"/>
    </location>
</feature>
<keyword evidence="4" id="KW-0963">Cytoplasm</keyword>
<dbReference type="EnsemblPlants" id="OPUNC10G04060.2">
    <property type="protein sequence ID" value="OPUNC10G04060.2"/>
    <property type="gene ID" value="OPUNC10G04060"/>
</dbReference>
<dbReference type="GO" id="GO:0031123">
    <property type="term" value="P:RNA 3'-end processing"/>
    <property type="evidence" value="ECO:0007669"/>
    <property type="project" value="TreeGrafter"/>
</dbReference>
<keyword evidence="7" id="KW-0460">Magnesium</keyword>
<dbReference type="HOGENOM" id="CLU_023274_1_0_1"/>
<dbReference type="SUPFAM" id="SSF81301">
    <property type="entry name" value="Nucleotidyltransferase"/>
    <property type="match status" value="1"/>
</dbReference>
<evidence type="ECO:0000256" key="4">
    <source>
        <dbReference type="ARBA" id="ARBA00022490"/>
    </source>
</evidence>
<evidence type="ECO:0000256" key="3">
    <source>
        <dbReference type="ARBA" id="ARBA00004496"/>
    </source>
</evidence>
<evidence type="ECO:0000256" key="8">
    <source>
        <dbReference type="SAM" id="MobiDB-lite"/>
    </source>
</evidence>
<dbReference type="GO" id="GO:0006402">
    <property type="term" value="P:mRNA catabolic process"/>
    <property type="evidence" value="ECO:0007669"/>
    <property type="project" value="UniProtKB-ARBA"/>
</dbReference>
<dbReference type="Gene3D" id="3.30.460.10">
    <property type="entry name" value="Beta Polymerase, domain 2"/>
    <property type="match status" value="1"/>
</dbReference>
<dbReference type="Gramene" id="OPUNC10G04060.2">
    <property type="protein sequence ID" value="OPUNC10G04060.2"/>
    <property type="gene ID" value="OPUNC10G04060"/>
</dbReference>
<evidence type="ECO:0000313" key="11">
    <source>
        <dbReference type="EnsemblPlants" id="OPUNC10G04060.2"/>
    </source>
</evidence>
<evidence type="ECO:0000259" key="9">
    <source>
        <dbReference type="Pfam" id="PF03828"/>
    </source>
</evidence>
<dbReference type="Proteomes" id="UP000026962">
    <property type="component" value="Chromosome 10"/>
</dbReference>
<reference evidence="11" key="1">
    <citation type="submission" date="2015-04" db="UniProtKB">
        <authorList>
            <consortium name="EnsemblPlants"/>
        </authorList>
    </citation>
    <scope>IDENTIFICATION</scope>
</reference>
<keyword evidence="5" id="KW-0808">Transferase</keyword>
<dbReference type="PANTHER" id="PTHR12271">
    <property type="entry name" value="POLY A POLYMERASE CID PAP -RELATED"/>
    <property type="match status" value="1"/>
</dbReference>
<dbReference type="GO" id="GO:0061157">
    <property type="term" value="P:mRNA destabilization"/>
    <property type="evidence" value="ECO:0007669"/>
    <property type="project" value="UniProtKB-ARBA"/>
</dbReference>
<dbReference type="AlphaFoldDB" id="A0A0E0M655"/>
<keyword evidence="6" id="KW-0479">Metal-binding</keyword>
<dbReference type="InterPro" id="IPR043519">
    <property type="entry name" value="NT_sf"/>
</dbReference>
<dbReference type="Pfam" id="PF22600">
    <property type="entry name" value="MTPAP-like_central"/>
    <property type="match status" value="1"/>
</dbReference>
<dbReference type="GO" id="GO:0005737">
    <property type="term" value="C:cytoplasm"/>
    <property type="evidence" value="ECO:0007669"/>
    <property type="project" value="UniProtKB-SubCell"/>
</dbReference>
<dbReference type="Pfam" id="PF03828">
    <property type="entry name" value="PAP_assoc"/>
    <property type="match status" value="1"/>
</dbReference>
<accession>A0A0E0M655</accession>
<feature type="domain" description="PAP-associated" evidence="9">
    <location>
        <begin position="521"/>
        <end position="579"/>
    </location>
</feature>
<feature type="region of interest" description="Disordered" evidence="8">
    <location>
        <begin position="1"/>
        <end position="28"/>
    </location>
</feature>
<comment type="subcellular location">
    <subcellularLocation>
        <location evidence="3">Cytoplasm</location>
    </subcellularLocation>
</comment>
<dbReference type="GO" id="GO:0050265">
    <property type="term" value="F:RNA uridylyltransferase activity"/>
    <property type="evidence" value="ECO:0007669"/>
    <property type="project" value="TreeGrafter"/>
</dbReference>
<comment type="cofactor">
    <cofactor evidence="1">
        <name>Mn(2+)</name>
        <dbReference type="ChEBI" id="CHEBI:29035"/>
    </cofactor>
</comment>
<dbReference type="CDD" id="cd05402">
    <property type="entry name" value="NT_PAP_TUTase"/>
    <property type="match status" value="1"/>
</dbReference>
<dbReference type="SUPFAM" id="SSF81631">
    <property type="entry name" value="PAP/OAS1 substrate-binding domain"/>
    <property type="match status" value="1"/>
</dbReference>
<protein>
    <submittedName>
        <fullName evidence="11">Uncharacterized protein</fullName>
    </submittedName>
</protein>
<proteinExistence type="predicted"/>
<reference evidence="11" key="2">
    <citation type="submission" date="2018-05" db="EMBL/GenBank/DDBJ databases">
        <title>OpunRS2 (Oryza punctata Reference Sequence Version 2).</title>
        <authorList>
            <person name="Zhang J."/>
            <person name="Kudrna D."/>
            <person name="Lee S."/>
            <person name="Talag J."/>
            <person name="Welchert J."/>
            <person name="Wing R.A."/>
        </authorList>
    </citation>
    <scope>NUCLEOTIDE SEQUENCE [LARGE SCALE GENOMIC DNA]</scope>
</reference>
<evidence type="ECO:0000256" key="6">
    <source>
        <dbReference type="ARBA" id="ARBA00022723"/>
    </source>
</evidence>
<dbReference type="Gene3D" id="1.10.1410.10">
    <property type="match status" value="1"/>
</dbReference>
<dbReference type="GO" id="GO:0046872">
    <property type="term" value="F:metal ion binding"/>
    <property type="evidence" value="ECO:0007669"/>
    <property type="project" value="UniProtKB-KW"/>
</dbReference>
<comment type="cofactor">
    <cofactor evidence="2">
        <name>Mg(2+)</name>
        <dbReference type="ChEBI" id="CHEBI:18420"/>
    </cofactor>
</comment>
<dbReference type="InterPro" id="IPR054708">
    <property type="entry name" value="MTPAP-like_central"/>
</dbReference>
<evidence type="ECO:0000256" key="5">
    <source>
        <dbReference type="ARBA" id="ARBA00022679"/>
    </source>
</evidence>